<reference evidence="2" key="1">
    <citation type="submission" date="2024-06" db="EMBL/GenBank/DDBJ databases">
        <title>Multi-omics analyses provide insights into the biosynthesis of the anticancer antibiotic pleurotin in Hohenbuehelia grisea.</title>
        <authorList>
            <person name="Weaver J.A."/>
            <person name="Alberti F."/>
        </authorList>
    </citation>
    <scope>NUCLEOTIDE SEQUENCE [LARGE SCALE GENOMIC DNA]</scope>
    <source>
        <strain evidence="2">T-177</strain>
    </source>
</reference>
<dbReference type="InterPro" id="IPR036412">
    <property type="entry name" value="HAD-like_sf"/>
</dbReference>
<dbReference type="Gene3D" id="3.40.50.1000">
    <property type="entry name" value="HAD superfamily/HAD-like"/>
    <property type="match status" value="1"/>
</dbReference>
<dbReference type="InterPro" id="IPR006439">
    <property type="entry name" value="HAD-SF_hydro_IA"/>
</dbReference>
<name>A0ABR3J1H3_9AGAR</name>
<dbReference type="InterPro" id="IPR023214">
    <property type="entry name" value="HAD_sf"/>
</dbReference>
<dbReference type="NCBIfam" id="TIGR01509">
    <property type="entry name" value="HAD-SF-IA-v3"/>
    <property type="match status" value="1"/>
</dbReference>
<sequence>MSEAKSTAQTSFYVDAILFDMDGTLLDSTAGVVGAWERFKETYPGIDIHDILNTSHGVRTVDNLKKHCGITDPDELEREAERFDKAIVETSTDNGRQGIVKLPGVSAILSTLEPLLGDQDSRQRWAICTSATRSYATSALKIAGIPKPHAFVAAEDVENGKPYPDPYLLGAKLCKALPERCLVIEDAPSGVLSGRAAGCKTIGLLTTHTLDQMEACRPDFLIPNLASCTVTVSDEGGFNITVGTEH</sequence>
<evidence type="ECO:0000313" key="2">
    <source>
        <dbReference type="Proteomes" id="UP001556367"/>
    </source>
</evidence>
<dbReference type="InterPro" id="IPR051806">
    <property type="entry name" value="HAD-like_SPP"/>
</dbReference>
<accession>A0ABR3J1H3</accession>
<comment type="caution">
    <text evidence="1">The sequence shown here is derived from an EMBL/GenBank/DDBJ whole genome shotgun (WGS) entry which is preliminary data.</text>
</comment>
<keyword evidence="2" id="KW-1185">Reference proteome</keyword>
<protein>
    <recommendedName>
        <fullName evidence="3">Phosphatase</fullName>
    </recommendedName>
</protein>
<organism evidence="1 2">
    <name type="scientific">Hohenbuehelia grisea</name>
    <dbReference type="NCBI Taxonomy" id="104357"/>
    <lineage>
        <taxon>Eukaryota</taxon>
        <taxon>Fungi</taxon>
        <taxon>Dikarya</taxon>
        <taxon>Basidiomycota</taxon>
        <taxon>Agaricomycotina</taxon>
        <taxon>Agaricomycetes</taxon>
        <taxon>Agaricomycetidae</taxon>
        <taxon>Agaricales</taxon>
        <taxon>Pleurotineae</taxon>
        <taxon>Pleurotaceae</taxon>
        <taxon>Hohenbuehelia</taxon>
    </lineage>
</organism>
<dbReference type="Proteomes" id="UP001556367">
    <property type="component" value="Unassembled WGS sequence"/>
</dbReference>
<dbReference type="SFLD" id="SFLDS00003">
    <property type="entry name" value="Haloacid_Dehalogenase"/>
    <property type="match status" value="1"/>
</dbReference>
<evidence type="ECO:0000313" key="1">
    <source>
        <dbReference type="EMBL" id="KAL0949337.1"/>
    </source>
</evidence>
<dbReference type="InterPro" id="IPR023198">
    <property type="entry name" value="PGP-like_dom2"/>
</dbReference>
<dbReference type="SFLD" id="SFLDG01129">
    <property type="entry name" value="C1.5:_HAD__Beta-PGM__Phosphata"/>
    <property type="match status" value="1"/>
</dbReference>
<gene>
    <name evidence="1" type="ORF">HGRIS_009409</name>
</gene>
<dbReference type="PANTHER" id="PTHR43481:SF4">
    <property type="entry name" value="GLYCEROL-1-PHOSPHATE PHOSPHOHYDROLASE 1-RELATED"/>
    <property type="match status" value="1"/>
</dbReference>
<evidence type="ECO:0008006" key="3">
    <source>
        <dbReference type="Google" id="ProtNLM"/>
    </source>
</evidence>
<proteinExistence type="predicted"/>
<dbReference type="SUPFAM" id="SSF56784">
    <property type="entry name" value="HAD-like"/>
    <property type="match status" value="1"/>
</dbReference>
<dbReference type="Pfam" id="PF00702">
    <property type="entry name" value="Hydrolase"/>
    <property type="match status" value="1"/>
</dbReference>
<dbReference type="PANTHER" id="PTHR43481">
    <property type="entry name" value="FRUCTOSE-1-PHOSPHATE PHOSPHATASE"/>
    <property type="match status" value="1"/>
</dbReference>
<dbReference type="Gene3D" id="1.10.150.240">
    <property type="entry name" value="Putative phosphatase, domain 2"/>
    <property type="match status" value="1"/>
</dbReference>
<dbReference type="EMBL" id="JASNQZ010000012">
    <property type="protein sequence ID" value="KAL0949337.1"/>
    <property type="molecule type" value="Genomic_DNA"/>
</dbReference>